<keyword evidence="4 14" id="KW-0645">Protease</keyword>
<dbReference type="GO" id="GO:0006508">
    <property type="term" value="P:proteolysis"/>
    <property type="evidence" value="ECO:0007669"/>
    <property type="project" value="UniProtKB-KW"/>
</dbReference>
<reference evidence="19" key="1">
    <citation type="journal article" date="2020" name="mSystems">
        <title>Genome- and Community-Level Interaction Insights into Carbon Utilization and Element Cycling Functions of Hydrothermarchaeota in Hydrothermal Sediment.</title>
        <authorList>
            <person name="Zhou Z."/>
            <person name="Liu Y."/>
            <person name="Xu W."/>
            <person name="Pan J."/>
            <person name="Luo Z.H."/>
            <person name="Li M."/>
        </authorList>
    </citation>
    <scope>NUCLEOTIDE SEQUENCE [LARGE SCALE GENOMIC DNA]</scope>
    <source>
        <strain evidence="19">SpSt-776</strain>
    </source>
</reference>
<keyword evidence="5 14" id="KW-0812">Transmembrane</keyword>
<comment type="similarity">
    <text evidence="2 14">Belongs to the peptidase M50B family.</text>
</comment>
<feature type="binding site" evidence="16">
    <location>
        <position position="75"/>
    </location>
    <ligand>
        <name>Zn(2+)</name>
        <dbReference type="ChEBI" id="CHEBI:29105"/>
        <note>catalytic</note>
    </ligand>
</feature>
<evidence type="ECO:0000256" key="7">
    <source>
        <dbReference type="ARBA" id="ARBA00022737"/>
    </source>
</evidence>
<dbReference type="PANTHER" id="PTHR39188:SF3">
    <property type="entry name" value="STAGE IV SPORULATION PROTEIN FB"/>
    <property type="match status" value="1"/>
</dbReference>
<protein>
    <recommendedName>
        <fullName evidence="14">Zinc metalloprotease</fullName>
    </recommendedName>
</protein>
<keyword evidence="6 14" id="KW-0479">Metal-binding</keyword>
<evidence type="ECO:0000256" key="9">
    <source>
        <dbReference type="ARBA" id="ARBA00022833"/>
    </source>
</evidence>
<evidence type="ECO:0000256" key="10">
    <source>
        <dbReference type="ARBA" id="ARBA00022989"/>
    </source>
</evidence>
<feature type="transmembrane region" description="Helical" evidence="14">
    <location>
        <begin position="203"/>
        <end position="228"/>
    </location>
</feature>
<evidence type="ECO:0000256" key="4">
    <source>
        <dbReference type="ARBA" id="ARBA00022670"/>
    </source>
</evidence>
<evidence type="ECO:0000256" key="5">
    <source>
        <dbReference type="ARBA" id="ARBA00022692"/>
    </source>
</evidence>
<dbReference type="InterPro" id="IPR008915">
    <property type="entry name" value="Peptidase_M50"/>
</dbReference>
<feature type="binding site" evidence="16">
    <location>
        <position position="173"/>
    </location>
    <ligand>
        <name>Zn(2+)</name>
        <dbReference type="ChEBI" id="CHEBI:29105"/>
        <note>catalytic</note>
    </ligand>
</feature>
<organism evidence="19">
    <name type="scientific">Desulfobacca acetoxidans</name>
    <dbReference type="NCBI Taxonomy" id="60893"/>
    <lineage>
        <taxon>Bacteria</taxon>
        <taxon>Pseudomonadati</taxon>
        <taxon>Thermodesulfobacteriota</taxon>
        <taxon>Desulfobaccia</taxon>
        <taxon>Desulfobaccales</taxon>
        <taxon>Desulfobaccaceae</taxon>
        <taxon>Desulfobacca</taxon>
    </lineage>
</organism>
<dbReference type="InterPro" id="IPR016483">
    <property type="entry name" value="UCP006404_Pept_M50_CBS"/>
</dbReference>
<dbReference type="Pfam" id="PF00571">
    <property type="entry name" value="CBS"/>
    <property type="match status" value="2"/>
</dbReference>
<keyword evidence="12 17" id="KW-0129">CBS domain</keyword>
<evidence type="ECO:0000259" key="18">
    <source>
        <dbReference type="PROSITE" id="PS51371"/>
    </source>
</evidence>
<accession>A0A7C3SK11</accession>
<keyword evidence="13 14" id="KW-0472">Membrane</keyword>
<feature type="transmembrane region" description="Helical" evidence="14">
    <location>
        <begin position="146"/>
        <end position="167"/>
    </location>
</feature>
<comment type="cofactor">
    <cofactor evidence="14 16">
        <name>Zn(2+)</name>
        <dbReference type="ChEBI" id="CHEBI:29105"/>
    </cofactor>
    <text evidence="14 16">Binds 1 zinc ion per subunit.</text>
</comment>
<feature type="transmembrane region" description="Helical" evidence="14">
    <location>
        <begin position="27"/>
        <end position="45"/>
    </location>
</feature>
<dbReference type="SUPFAM" id="SSF54631">
    <property type="entry name" value="CBS-domain pair"/>
    <property type="match status" value="1"/>
</dbReference>
<evidence type="ECO:0000256" key="15">
    <source>
        <dbReference type="PIRSR" id="PIRSR006404-1"/>
    </source>
</evidence>
<keyword evidence="3 14" id="KW-1003">Cell membrane</keyword>
<evidence type="ECO:0000256" key="11">
    <source>
        <dbReference type="ARBA" id="ARBA00023049"/>
    </source>
</evidence>
<evidence type="ECO:0000256" key="17">
    <source>
        <dbReference type="PROSITE-ProRule" id="PRU00703"/>
    </source>
</evidence>
<feature type="binding site" evidence="16">
    <location>
        <position position="79"/>
    </location>
    <ligand>
        <name>Zn(2+)</name>
        <dbReference type="ChEBI" id="CHEBI:29105"/>
        <note>catalytic</note>
    </ligand>
</feature>
<keyword evidence="10 14" id="KW-1133">Transmembrane helix</keyword>
<name>A0A7C3SK11_9BACT</name>
<dbReference type="GO" id="GO:0046872">
    <property type="term" value="F:metal ion binding"/>
    <property type="evidence" value="ECO:0007669"/>
    <property type="project" value="UniProtKB-UniRule"/>
</dbReference>
<dbReference type="GO" id="GO:0008237">
    <property type="term" value="F:metallopeptidase activity"/>
    <property type="evidence" value="ECO:0007669"/>
    <property type="project" value="UniProtKB-UniRule"/>
</dbReference>
<dbReference type="PIRSF" id="PIRSF006404">
    <property type="entry name" value="UCP006404_Pept_M50_CBS"/>
    <property type="match status" value="1"/>
</dbReference>
<dbReference type="AlphaFoldDB" id="A0A7C3SK11"/>
<keyword evidence="9 14" id="KW-0862">Zinc</keyword>
<comment type="subcellular location">
    <subcellularLocation>
        <location evidence="1 14">Cell membrane</location>
        <topology evidence="1 14">Multi-pass membrane protein</topology>
    </subcellularLocation>
</comment>
<evidence type="ECO:0000256" key="16">
    <source>
        <dbReference type="PIRSR" id="PIRSR006404-2"/>
    </source>
</evidence>
<feature type="domain" description="CBS" evidence="18">
    <location>
        <begin position="322"/>
        <end position="381"/>
    </location>
</feature>
<feature type="transmembrane region" description="Helical" evidence="14">
    <location>
        <begin position="86"/>
        <end position="105"/>
    </location>
</feature>
<evidence type="ECO:0000256" key="13">
    <source>
        <dbReference type="ARBA" id="ARBA00023136"/>
    </source>
</evidence>
<evidence type="ECO:0000313" key="19">
    <source>
        <dbReference type="EMBL" id="HGB15099.1"/>
    </source>
</evidence>
<dbReference type="Gene3D" id="3.10.580.10">
    <property type="entry name" value="CBS-domain"/>
    <property type="match status" value="2"/>
</dbReference>
<evidence type="ECO:0000256" key="2">
    <source>
        <dbReference type="ARBA" id="ARBA00007931"/>
    </source>
</evidence>
<evidence type="ECO:0000256" key="3">
    <source>
        <dbReference type="ARBA" id="ARBA00022475"/>
    </source>
</evidence>
<dbReference type="InterPro" id="IPR000644">
    <property type="entry name" value="CBS_dom"/>
</dbReference>
<proteinExistence type="inferred from homology"/>
<dbReference type="PANTHER" id="PTHR39188">
    <property type="entry name" value="MEMBRANE-ASSOCIATED ZINC METALLOPROTEASE M50B"/>
    <property type="match status" value="1"/>
</dbReference>
<evidence type="ECO:0000256" key="6">
    <source>
        <dbReference type="ARBA" id="ARBA00022723"/>
    </source>
</evidence>
<feature type="domain" description="CBS" evidence="18">
    <location>
        <begin position="259"/>
        <end position="316"/>
    </location>
</feature>
<evidence type="ECO:0000256" key="14">
    <source>
        <dbReference type="PIRNR" id="PIRNR006404"/>
    </source>
</evidence>
<dbReference type="PROSITE" id="PS51371">
    <property type="entry name" value="CBS"/>
    <property type="match status" value="2"/>
</dbReference>
<evidence type="ECO:0000256" key="8">
    <source>
        <dbReference type="ARBA" id="ARBA00022801"/>
    </source>
</evidence>
<keyword evidence="11 14" id="KW-0482">Metalloprotease</keyword>
<feature type="transmembrane region" description="Helical" evidence="14">
    <location>
        <begin position="57"/>
        <end position="74"/>
    </location>
</feature>
<keyword evidence="8 14" id="KW-0378">Hydrolase</keyword>
<feature type="active site" evidence="15">
    <location>
        <position position="76"/>
    </location>
</feature>
<dbReference type="SMART" id="SM00116">
    <property type="entry name" value="CBS"/>
    <property type="match status" value="2"/>
</dbReference>
<sequence length="381" mass="41972">MARERANPVGAGITLFKIAGIRISLDISWFAIFTLVLIALSAGYFPRNFPGHEPQTYWIAGFFATLLFFASVLVHELSHSLVAIRAGLEIPEITLFIFGGISRLAEEPKDPETEMKIALVGPLSSFALAAFFWLLKVIFQGLEPSLLIAVLGYLAWINMALGVFNLIPGFPLDGGRIFRAIWWRRTGSLTQATKIASDVGKGFAAALMVLGGFQIFTGALISGLWLVFIGMFLRGMSVQGYEEVVIRKALEGVRVEEVMVRDVVTVPPDLTVADLVHDYFLQYAFRGFPVVADGRVLGVVSLAAVREVPRERQHTVRVQEIMVPINDNLLISGDASLADALVKMAREGQERLLVISQDRLLGMVTKTGLLRFVQIKQVLEI</sequence>
<dbReference type="EMBL" id="DTHB01000049">
    <property type="protein sequence ID" value="HGB15099.1"/>
    <property type="molecule type" value="Genomic_DNA"/>
</dbReference>
<gene>
    <name evidence="19" type="ORF">ENV62_07685</name>
</gene>
<evidence type="ECO:0000256" key="12">
    <source>
        <dbReference type="ARBA" id="ARBA00023122"/>
    </source>
</evidence>
<comment type="caution">
    <text evidence="19">The sequence shown here is derived from an EMBL/GenBank/DDBJ whole genome shotgun (WGS) entry which is preliminary data.</text>
</comment>
<dbReference type="CDD" id="cd06164">
    <property type="entry name" value="S2P-M50_SpoIVFB_CBS"/>
    <property type="match status" value="1"/>
</dbReference>
<dbReference type="InterPro" id="IPR046342">
    <property type="entry name" value="CBS_dom_sf"/>
</dbReference>
<feature type="transmembrane region" description="Helical" evidence="14">
    <location>
        <begin position="117"/>
        <end position="139"/>
    </location>
</feature>
<evidence type="ECO:0000256" key="1">
    <source>
        <dbReference type="ARBA" id="ARBA00004651"/>
    </source>
</evidence>
<keyword evidence="7" id="KW-0677">Repeat</keyword>
<dbReference type="GO" id="GO:0005886">
    <property type="term" value="C:plasma membrane"/>
    <property type="evidence" value="ECO:0007669"/>
    <property type="project" value="UniProtKB-SubCell"/>
</dbReference>
<dbReference type="Pfam" id="PF02163">
    <property type="entry name" value="Peptidase_M50"/>
    <property type="match status" value="1"/>
</dbReference>